<dbReference type="AlphaFoldDB" id="A0A8J3B6N7"/>
<keyword evidence="3" id="KW-1185">Reference proteome</keyword>
<evidence type="ECO:0000313" key="3">
    <source>
        <dbReference type="Proteomes" id="UP000637720"/>
    </source>
</evidence>
<feature type="chain" id="PRO_5038756858" description="Sporulation protein" evidence="1">
    <location>
        <begin position="19"/>
        <end position="218"/>
    </location>
</feature>
<dbReference type="RefSeq" id="WP_054672188.1">
    <property type="nucleotide sequence ID" value="NZ_BMOF01000004.1"/>
</dbReference>
<sequence length="218" mass="23808">MKKLLTFAVLAGLTGTLAACQAAAPPDTRTPADTRVAPYTTYDRVIPGPASPDRTAPYTAPYTNRPFVRDGLLYDRHDWSVAPYGTRPDRIGPDDTAARINRQLANRVDAVAERVRGVQNATVLISGDNIVIGIKPARPFRNADAVRTVERNVHKNVRAVVPANYEVYVTANPDLVRRTQDLANRMGNGASARVLINDTADLIRDIGRTVTTPLRGLR</sequence>
<name>A0A8J3B6N7_9BACI</name>
<protein>
    <recommendedName>
        <fullName evidence="4">Sporulation protein</fullName>
    </recommendedName>
</protein>
<dbReference type="EMBL" id="BMOF01000004">
    <property type="protein sequence ID" value="GGJ93476.1"/>
    <property type="molecule type" value="Genomic_DNA"/>
</dbReference>
<proteinExistence type="predicted"/>
<dbReference type="Pfam" id="PF09580">
    <property type="entry name" value="Spore_YhcN_YlaJ"/>
    <property type="match status" value="1"/>
</dbReference>
<dbReference type="PROSITE" id="PS51257">
    <property type="entry name" value="PROKAR_LIPOPROTEIN"/>
    <property type="match status" value="1"/>
</dbReference>
<evidence type="ECO:0008006" key="4">
    <source>
        <dbReference type="Google" id="ProtNLM"/>
    </source>
</evidence>
<organism evidence="2 3">
    <name type="scientific">Calditerricola satsumensis</name>
    <dbReference type="NCBI Taxonomy" id="373054"/>
    <lineage>
        <taxon>Bacteria</taxon>
        <taxon>Bacillati</taxon>
        <taxon>Bacillota</taxon>
        <taxon>Bacilli</taxon>
        <taxon>Bacillales</taxon>
        <taxon>Bacillaceae</taxon>
        <taxon>Calditerricola</taxon>
    </lineage>
</organism>
<comment type="caution">
    <text evidence="2">The sequence shown here is derived from an EMBL/GenBank/DDBJ whole genome shotgun (WGS) entry which is preliminary data.</text>
</comment>
<accession>A0A8J3B6N7</accession>
<evidence type="ECO:0000256" key="1">
    <source>
        <dbReference type="SAM" id="SignalP"/>
    </source>
</evidence>
<dbReference type="Proteomes" id="UP000637720">
    <property type="component" value="Unassembled WGS sequence"/>
</dbReference>
<dbReference type="InterPro" id="IPR019076">
    <property type="entry name" value="Spore_lipoprot_YhcN/YlaJ-like"/>
</dbReference>
<keyword evidence="1" id="KW-0732">Signal</keyword>
<reference evidence="2" key="2">
    <citation type="submission" date="2020-09" db="EMBL/GenBank/DDBJ databases">
        <authorList>
            <person name="Sun Q."/>
            <person name="Ohkuma M."/>
        </authorList>
    </citation>
    <scope>NUCLEOTIDE SEQUENCE</scope>
    <source>
        <strain evidence="2">JCM 14719</strain>
    </source>
</reference>
<feature type="signal peptide" evidence="1">
    <location>
        <begin position="1"/>
        <end position="18"/>
    </location>
</feature>
<reference evidence="2" key="1">
    <citation type="journal article" date="2014" name="Int. J. Syst. Evol. Microbiol.">
        <title>Complete genome sequence of Corynebacterium casei LMG S-19264T (=DSM 44701T), isolated from a smear-ripened cheese.</title>
        <authorList>
            <consortium name="US DOE Joint Genome Institute (JGI-PGF)"/>
            <person name="Walter F."/>
            <person name="Albersmeier A."/>
            <person name="Kalinowski J."/>
            <person name="Ruckert C."/>
        </authorList>
    </citation>
    <scope>NUCLEOTIDE SEQUENCE</scope>
    <source>
        <strain evidence="2">JCM 14719</strain>
    </source>
</reference>
<gene>
    <name evidence="2" type="ORF">GCM10007043_04030</name>
</gene>
<evidence type="ECO:0000313" key="2">
    <source>
        <dbReference type="EMBL" id="GGJ93476.1"/>
    </source>
</evidence>